<comment type="caution">
    <text evidence="1">The sequence shown here is derived from an EMBL/GenBank/DDBJ whole genome shotgun (WGS) entry which is preliminary data.</text>
</comment>
<sequence>MTLDNTIHDTVERNVTSVSFKSLCLISPRKSMVLGVPEAVIICPDWLLVSAANRFQGTGQLCDAG</sequence>
<dbReference type="AlphaFoldDB" id="A0A5B7INQ2"/>
<dbReference type="EMBL" id="VSRR010068484">
    <property type="protein sequence ID" value="MPC85442.1"/>
    <property type="molecule type" value="Genomic_DNA"/>
</dbReference>
<evidence type="ECO:0000313" key="2">
    <source>
        <dbReference type="Proteomes" id="UP000324222"/>
    </source>
</evidence>
<proteinExistence type="predicted"/>
<organism evidence="1 2">
    <name type="scientific">Portunus trituberculatus</name>
    <name type="common">Swimming crab</name>
    <name type="synonym">Neptunus trituberculatus</name>
    <dbReference type="NCBI Taxonomy" id="210409"/>
    <lineage>
        <taxon>Eukaryota</taxon>
        <taxon>Metazoa</taxon>
        <taxon>Ecdysozoa</taxon>
        <taxon>Arthropoda</taxon>
        <taxon>Crustacea</taxon>
        <taxon>Multicrustacea</taxon>
        <taxon>Malacostraca</taxon>
        <taxon>Eumalacostraca</taxon>
        <taxon>Eucarida</taxon>
        <taxon>Decapoda</taxon>
        <taxon>Pleocyemata</taxon>
        <taxon>Brachyura</taxon>
        <taxon>Eubrachyura</taxon>
        <taxon>Portunoidea</taxon>
        <taxon>Portunidae</taxon>
        <taxon>Portuninae</taxon>
        <taxon>Portunus</taxon>
    </lineage>
</organism>
<reference evidence="1 2" key="1">
    <citation type="submission" date="2019-05" db="EMBL/GenBank/DDBJ databases">
        <title>Another draft genome of Portunus trituberculatus and its Hox gene families provides insights of decapod evolution.</title>
        <authorList>
            <person name="Jeong J.-H."/>
            <person name="Song I."/>
            <person name="Kim S."/>
            <person name="Choi T."/>
            <person name="Kim D."/>
            <person name="Ryu S."/>
            <person name="Kim W."/>
        </authorList>
    </citation>
    <scope>NUCLEOTIDE SEQUENCE [LARGE SCALE GENOMIC DNA]</scope>
    <source>
        <tissue evidence="1">Muscle</tissue>
    </source>
</reference>
<protein>
    <submittedName>
        <fullName evidence="1">Uncharacterized protein</fullName>
    </submittedName>
</protein>
<keyword evidence="2" id="KW-1185">Reference proteome</keyword>
<name>A0A5B7INQ2_PORTR</name>
<dbReference type="Proteomes" id="UP000324222">
    <property type="component" value="Unassembled WGS sequence"/>
</dbReference>
<gene>
    <name evidence="1" type="ORF">E2C01_080219</name>
</gene>
<accession>A0A5B7INQ2</accession>
<evidence type="ECO:0000313" key="1">
    <source>
        <dbReference type="EMBL" id="MPC85442.1"/>
    </source>
</evidence>